<dbReference type="GO" id="GO:0006096">
    <property type="term" value="P:glycolytic process"/>
    <property type="evidence" value="ECO:0007669"/>
    <property type="project" value="UniProtKB-UniRule"/>
</dbReference>
<gene>
    <name evidence="7" type="primary">tpiA</name>
    <name evidence="9" type="ORF">FRUB_06587</name>
</gene>
<sequence length="252" mass="25919">MSRPKFVAGNWKMYTTRAGAVDLAAAVAKGLPAGGKTRVAVCPPFPWLTAVADALKGTPVAVGAQNCHFEKEGAFTGETAPGMILDAGCQYVIIGHSERRHGFGETDGLLNKKTKAALAAGLSVIFCVGELLAEREASQTEKVLETQLTHGLADLSAAQLEKVVVAYEPVWAIGTGKVATTEQAQAAHAFIRQKIAGQFGEKAAAGLLIQYGGSVKPDNAAALLHQPDVDGALVGGASLKADTFLAIVAAGG</sequence>
<dbReference type="AlphaFoldDB" id="A0A225DMP7"/>
<dbReference type="InterPro" id="IPR020861">
    <property type="entry name" value="Triosephosphate_isomerase_AS"/>
</dbReference>
<keyword evidence="5 7" id="KW-0324">Glycolysis</keyword>
<dbReference type="FunFam" id="3.20.20.70:FF:000016">
    <property type="entry name" value="Triosephosphate isomerase"/>
    <property type="match status" value="1"/>
</dbReference>
<feature type="binding site" evidence="7">
    <location>
        <position position="214"/>
    </location>
    <ligand>
        <name>substrate</name>
    </ligand>
</feature>
<comment type="caution">
    <text evidence="9">The sequence shown here is derived from an EMBL/GenBank/DDBJ whole genome shotgun (WGS) entry which is preliminary data.</text>
</comment>
<evidence type="ECO:0000256" key="6">
    <source>
        <dbReference type="ARBA" id="ARBA00023235"/>
    </source>
</evidence>
<dbReference type="HAMAP" id="MF_00147_B">
    <property type="entry name" value="TIM_B"/>
    <property type="match status" value="1"/>
</dbReference>
<dbReference type="InterPro" id="IPR000652">
    <property type="entry name" value="Triosephosphate_isomerase"/>
</dbReference>
<organism evidence="9 10">
    <name type="scientific">Fimbriiglobus ruber</name>
    <dbReference type="NCBI Taxonomy" id="1908690"/>
    <lineage>
        <taxon>Bacteria</taxon>
        <taxon>Pseudomonadati</taxon>
        <taxon>Planctomycetota</taxon>
        <taxon>Planctomycetia</taxon>
        <taxon>Gemmatales</taxon>
        <taxon>Gemmataceae</taxon>
        <taxon>Fimbriiglobus</taxon>
    </lineage>
</organism>
<feature type="active site" description="Electrophile" evidence="7">
    <location>
        <position position="96"/>
    </location>
</feature>
<keyword evidence="4 7" id="KW-0963">Cytoplasm</keyword>
<dbReference type="UniPathway" id="UPA00109">
    <property type="reaction ID" value="UER00189"/>
</dbReference>
<proteinExistence type="inferred from homology"/>
<dbReference type="SUPFAM" id="SSF51351">
    <property type="entry name" value="Triosephosphate isomerase (TIM)"/>
    <property type="match status" value="1"/>
</dbReference>
<dbReference type="InterPro" id="IPR013785">
    <property type="entry name" value="Aldolase_TIM"/>
</dbReference>
<dbReference type="GO" id="GO:0006094">
    <property type="term" value="P:gluconeogenesis"/>
    <property type="evidence" value="ECO:0007669"/>
    <property type="project" value="UniProtKB-UniRule"/>
</dbReference>
<dbReference type="EMBL" id="NIDE01000014">
    <property type="protein sequence ID" value="OWK37467.1"/>
    <property type="molecule type" value="Genomic_DNA"/>
</dbReference>
<keyword evidence="10" id="KW-1185">Reference proteome</keyword>
<dbReference type="OrthoDB" id="9809429at2"/>
<evidence type="ECO:0000313" key="10">
    <source>
        <dbReference type="Proteomes" id="UP000214646"/>
    </source>
</evidence>
<comment type="subcellular location">
    <subcellularLocation>
        <location evidence="7 8">Cytoplasm</location>
    </subcellularLocation>
</comment>
<dbReference type="RefSeq" id="WP_088257380.1">
    <property type="nucleotide sequence ID" value="NZ_NIDE01000014.1"/>
</dbReference>
<dbReference type="InterPro" id="IPR035990">
    <property type="entry name" value="TIM_sf"/>
</dbReference>
<comment type="pathway">
    <text evidence="1 7 8">Carbohydrate degradation; glycolysis; D-glyceraldehyde 3-phosphate from glycerone phosphate: step 1/1.</text>
</comment>
<dbReference type="GO" id="GO:0046166">
    <property type="term" value="P:glyceraldehyde-3-phosphate biosynthetic process"/>
    <property type="evidence" value="ECO:0007669"/>
    <property type="project" value="TreeGrafter"/>
</dbReference>
<reference evidence="10" key="1">
    <citation type="submission" date="2017-06" db="EMBL/GenBank/DDBJ databases">
        <title>Genome analysis of Fimbriiglobus ruber SP5, the first member of the order Planctomycetales with confirmed chitinolytic capability.</title>
        <authorList>
            <person name="Ravin N.V."/>
            <person name="Rakitin A.L."/>
            <person name="Ivanova A.A."/>
            <person name="Beletsky A.V."/>
            <person name="Kulichevskaya I.S."/>
            <person name="Mardanov A.V."/>
            <person name="Dedysh S.N."/>
        </authorList>
    </citation>
    <scope>NUCLEOTIDE SEQUENCE [LARGE SCALE GENOMIC DNA]</scope>
    <source>
        <strain evidence="10">SP5</strain>
    </source>
</reference>
<dbReference type="PROSITE" id="PS51440">
    <property type="entry name" value="TIM_2"/>
    <property type="match status" value="1"/>
</dbReference>
<accession>A0A225DMP7</accession>
<evidence type="ECO:0000313" key="9">
    <source>
        <dbReference type="EMBL" id="OWK37467.1"/>
    </source>
</evidence>
<comment type="pathway">
    <text evidence="7 8">Carbohydrate biosynthesis; gluconeogenesis.</text>
</comment>
<dbReference type="Proteomes" id="UP000214646">
    <property type="component" value="Unassembled WGS sequence"/>
</dbReference>
<dbReference type="InterPro" id="IPR022896">
    <property type="entry name" value="TrioseP_Isoase_bac/euk"/>
</dbReference>
<evidence type="ECO:0000256" key="7">
    <source>
        <dbReference type="HAMAP-Rule" id="MF_00147"/>
    </source>
</evidence>
<dbReference type="GO" id="GO:0019563">
    <property type="term" value="P:glycerol catabolic process"/>
    <property type="evidence" value="ECO:0007669"/>
    <property type="project" value="TreeGrafter"/>
</dbReference>
<evidence type="ECO:0000256" key="2">
    <source>
        <dbReference type="ARBA" id="ARBA00007422"/>
    </source>
</evidence>
<keyword evidence="3 7" id="KW-0312">Gluconeogenesis</keyword>
<name>A0A225DMP7_9BACT</name>
<dbReference type="GO" id="GO:0005829">
    <property type="term" value="C:cytosol"/>
    <property type="evidence" value="ECO:0007669"/>
    <property type="project" value="TreeGrafter"/>
</dbReference>
<dbReference type="PROSITE" id="PS00171">
    <property type="entry name" value="TIM_1"/>
    <property type="match status" value="1"/>
</dbReference>
<dbReference type="NCBIfam" id="TIGR00419">
    <property type="entry name" value="tim"/>
    <property type="match status" value="1"/>
</dbReference>
<comment type="subunit">
    <text evidence="7 8">Homodimer.</text>
</comment>
<comment type="similarity">
    <text evidence="2 7 8">Belongs to the triosephosphate isomerase family.</text>
</comment>
<keyword evidence="6 7" id="KW-0413">Isomerase</keyword>
<evidence type="ECO:0000256" key="5">
    <source>
        <dbReference type="ARBA" id="ARBA00023152"/>
    </source>
</evidence>
<feature type="binding site" evidence="7">
    <location>
        <begin position="235"/>
        <end position="236"/>
    </location>
    <ligand>
        <name>substrate</name>
    </ligand>
</feature>
<dbReference type="GO" id="GO:0004807">
    <property type="term" value="F:triose-phosphate isomerase activity"/>
    <property type="evidence" value="ECO:0007669"/>
    <property type="project" value="UniProtKB-UniRule"/>
</dbReference>
<dbReference type="PANTHER" id="PTHR21139:SF42">
    <property type="entry name" value="TRIOSEPHOSPHATE ISOMERASE"/>
    <property type="match status" value="1"/>
</dbReference>
<dbReference type="Pfam" id="PF00121">
    <property type="entry name" value="TIM"/>
    <property type="match status" value="1"/>
</dbReference>
<comment type="catalytic activity">
    <reaction evidence="7 8">
        <text>D-glyceraldehyde 3-phosphate = dihydroxyacetone phosphate</text>
        <dbReference type="Rhea" id="RHEA:18585"/>
        <dbReference type="ChEBI" id="CHEBI:57642"/>
        <dbReference type="ChEBI" id="CHEBI:59776"/>
        <dbReference type="EC" id="5.3.1.1"/>
    </reaction>
</comment>
<evidence type="ECO:0000256" key="4">
    <source>
        <dbReference type="ARBA" id="ARBA00022490"/>
    </source>
</evidence>
<evidence type="ECO:0000256" key="3">
    <source>
        <dbReference type="ARBA" id="ARBA00022432"/>
    </source>
</evidence>
<comment type="function">
    <text evidence="7">Involved in the gluconeogenesis. Catalyzes stereospecifically the conversion of dihydroxyacetone phosphate (DHAP) to D-glyceraldehyde-3-phosphate (G3P).</text>
</comment>
<feature type="binding site" evidence="7">
    <location>
        <position position="174"/>
    </location>
    <ligand>
        <name>substrate</name>
    </ligand>
</feature>
<dbReference type="EC" id="5.3.1.1" evidence="7 8"/>
<feature type="active site" description="Proton acceptor" evidence="7">
    <location>
        <position position="168"/>
    </location>
</feature>
<evidence type="ECO:0000256" key="8">
    <source>
        <dbReference type="RuleBase" id="RU363013"/>
    </source>
</evidence>
<dbReference type="UniPathway" id="UPA00138"/>
<evidence type="ECO:0000256" key="1">
    <source>
        <dbReference type="ARBA" id="ARBA00004680"/>
    </source>
</evidence>
<protein>
    <recommendedName>
        <fullName evidence="7 8">Triosephosphate isomerase</fullName>
        <shortName evidence="7">TIM</shortName>
        <shortName evidence="7">TPI</shortName>
        <ecNumber evidence="7 8">5.3.1.1</ecNumber>
    </recommendedName>
    <alternativeName>
        <fullName evidence="7">Triose-phosphate isomerase</fullName>
    </alternativeName>
</protein>
<dbReference type="CDD" id="cd00311">
    <property type="entry name" value="TIM"/>
    <property type="match status" value="1"/>
</dbReference>
<feature type="binding site" evidence="7">
    <location>
        <begin position="10"/>
        <end position="12"/>
    </location>
    <ligand>
        <name>substrate</name>
    </ligand>
</feature>
<dbReference type="PANTHER" id="PTHR21139">
    <property type="entry name" value="TRIOSEPHOSPHATE ISOMERASE"/>
    <property type="match status" value="1"/>
</dbReference>
<dbReference type="Gene3D" id="3.20.20.70">
    <property type="entry name" value="Aldolase class I"/>
    <property type="match status" value="1"/>
</dbReference>